<sequence>MKLKGKKALVIAAGQGIGRAIAEALVARGYRVAIASRNPEEAAQSLGAVPLLTDLEKDDPKGLVKRALEALGGLHVLVHAAAVNVRKPALELSYEEWRRVLYLHLDVAFLLAQAAAPHMAEAGWGRVLFIGSVTTFTAGGPVPIPAYTTAKTALLGLTRALAKEWARLGIRVNLLCPGYVETEFTLPLRQNPELYEPITARIPMGRWARPEEIARVAAVLCGDEAEYLTGQAVAVDGGFLAY</sequence>
<evidence type="ECO:0000313" key="3">
    <source>
        <dbReference type="EMBL" id="BCZ88163.1"/>
    </source>
</evidence>
<evidence type="ECO:0000313" key="4">
    <source>
        <dbReference type="Proteomes" id="UP000825379"/>
    </source>
</evidence>
<dbReference type="RefSeq" id="WP_223969284.1">
    <property type="nucleotide sequence ID" value="NZ_AP019793.1"/>
</dbReference>
<name>A0AAD1NYA8_THETH</name>
<proteinExistence type="inferred from homology"/>
<organism evidence="3 4">
    <name type="scientific">Thermus thermophilus</name>
    <dbReference type="NCBI Taxonomy" id="274"/>
    <lineage>
        <taxon>Bacteria</taxon>
        <taxon>Thermotogati</taxon>
        <taxon>Deinococcota</taxon>
        <taxon>Deinococci</taxon>
        <taxon>Thermales</taxon>
        <taxon>Thermaceae</taxon>
        <taxon>Thermus</taxon>
    </lineage>
</organism>
<dbReference type="AlphaFoldDB" id="A0AAD1NYA8"/>
<dbReference type="InterPro" id="IPR002347">
    <property type="entry name" value="SDR_fam"/>
</dbReference>
<keyword evidence="3" id="KW-0614">Plasmid</keyword>
<accession>A0AAD1NYA8</accession>
<dbReference type="PANTHER" id="PTHR42760:SF133">
    <property type="entry name" value="3-OXOACYL-[ACYL-CARRIER-PROTEIN] REDUCTASE"/>
    <property type="match status" value="1"/>
</dbReference>
<keyword evidence="2" id="KW-0560">Oxidoreductase</keyword>
<dbReference type="PRINTS" id="PR00081">
    <property type="entry name" value="GDHRDH"/>
</dbReference>
<dbReference type="CDD" id="cd05233">
    <property type="entry name" value="SDR_c"/>
    <property type="match status" value="1"/>
</dbReference>
<dbReference type="GO" id="GO:0016616">
    <property type="term" value="F:oxidoreductase activity, acting on the CH-OH group of donors, NAD or NADP as acceptor"/>
    <property type="evidence" value="ECO:0007669"/>
    <property type="project" value="TreeGrafter"/>
</dbReference>
<comment type="similarity">
    <text evidence="1">Belongs to the short-chain dehydrogenases/reductases (SDR) family.</text>
</comment>
<dbReference type="PANTHER" id="PTHR42760">
    <property type="entry name" value="SHORT-CHAIN DEHYDROGENASES/REDUCTASES FAMILY MEMBER"/>
    <property type="match status" value="1"/>
</dbReference>
<dbReference type="Gene3D" id="3.40.50.720">
    <property type="entry name" value="NAD(P)-binding Rossmann-like Domain"/>
    <property type="match status" value="1"/>
</dbReference>
<evidence type="ECO:0000256" key="2">
    <source>
        <dbReference type="ARBA" id="ARBA00023002"/>
    </source>
</evidence>
<dbReference type="Proteomes" id="UP000825379">
    <property type="component" value="Plasmid pAA1-1b"/>
</dbReference>
<dbReference type="InterPro" id="IPR036291">
    <property type="entry name" value="NAD(P)-bd_dom_sf"/>
</dbReference>
<dbReference type="PRINTS" id="PR00080">
    <property type="entry name" value="SDRFAMILY"/>
</dbReference>
<protein>
    <submittedName>
        <fullName evidence="3">2-deoxy-D-gluconate 3-dehydrogenase</fullName>
    </submittedName>
</protein>
<gene>
    <name evidence="3" type="ORF">TthAA11_23450</name>
</gene>
<dbReference type="EMBL" id="AP024927">
    <property type="protein sequence ID" value="BCZ88163.1"/>
    <property type="molecule type" value="Genomic_DNA"/>
</dbReference>
<geneLocation type="plasmid" evidence="3 4">
    <name>pAA1-1b</name>
</geneLocation>
<dbReference type="SUPFAM" id="SSF51735">
    <property type="entry name" value="NAD(P)-binding Rossmann-fold domains"/>
    <property type="match status" value="1"/>
</dbReference>
<dbReference type="FunFam" id="3.40.50.720:FF:000084">
    <property type="entry name" value="Short-chain dehydrogenase reductase"/>
    <property type="match status" value="1"/>
</dbReference>
<reference evidence="3" key="1">
    <citation type="submission" date="2021-07" db="EMBL/GenBank/DDBJ databases">
        <title>Complete genome sequences of four Thermus thermophilus strains isolated from Arima Hot Spring in Japan.</title>
        <authorList>
            <person name="Tomariguchi N."/>
            <person name="Ueno Y."/>
            <person name="Miyazaki K."/>
        </authorList>
    </citation>
    <scope>NUCLEOTIDE SEQUENCE</scope>
    <source>
        <strain evidence="3">AA1-1</strain>
        <plasmid evidence="3">pAA1-1b</plasmid>
    </source>
</reference>
<dbReference type="Pfam" id="PF13561">
    <property type="entry name" value="adh_short_C2"/>
    <property type="match status" value="1"/>
</dbReference>
<evidence type="ECO:0000256" key="1">
    <source>
        <dbReference type="ARBA" id="ARBA00006484"/>
    </source>
</evidence>